<dbReference type="AlphaFoldDB" id="A0A2N5W7Y1"/>
<dbReference type="EMBL" id="PGCJ01000003">
    <property type="protein sequence ID" value="PLW58349.1"/>
    <property type="molecule type" value="Genomic_DNA"/>
</dbReference>
<organism evidence="1 2">
    <name type="scientific">Puccinia coronata f. sp. avenae</name>
    <dbReference type="NCBI Taxonomy" id="200324"/>
    <lineage>
        <taxon>Eukaryota</taxon>
        <taxon>Fungi</taxon>
        <taxon>Dikarya</taxon>
        <taxon>Basidiomycota</taxon>
        <taxon>Pucciniomycotina</taxon>
        <taxon>Pucciniomycetes</taxon>
        <taxon>Pucciniales</taxon>
        <taxon>Pucciniaceae</taxon>
        <taxon>Puccinia</taxon>
    </lineage>
</organism>
<keyword evidence="2" id="KW-1185">Reference proteome</keyword>
<gene>
    <name evidence="1" type="ORF">PCANC_00512</name>
</gene>
<protein>
    <submittedName>
        <fullName evidence="1">Uncharacterized protein</fullName>
    </submittedName>
</protein>
<evidence type="ECO:0000313" key="2">
    <source>
        <dbReference type="Proteomes" id="UP000235388"/>
    </source>
</evidence>
<sequence length="71" mass="7625">MASGSHQESLTTACVDWGDGCSMRKGGGSMFCKILESAPSLKTSRSIAPFFLHAKNPSSKHSRIYDTSKNS</sequence>
<evidence type="ECO:0000313" key="1">
    <source>
        <dbReference type="EMBL" id="PLW58349.1"/>
    </source>
</evidence>
<reference evidence="1 2" key="1">
    <citation type="submission" date="2017-11" db="EMBL/GenBank/DDBJ databases">
        <title>De novo assembly and phasing of dikaryotic genomes from two isolates of Puccinia coronata f. sp. avenae, the causal agent of oat crown rust.</title>
        <authorList>
            <person name="Miller M.E."/>
            <person name="Zhang Y."/>
            <person name="Omidvar V."/>
            <person name="Sperschneider J."/>
            <person name="Schwessinger B."/>
            <person name="Raley C."/>
            <person name="Palmer J.M."/>
            <person name="Garnica D."/>
            <person name="Upadhyaya N."/>
            <person name="Rathjen J."/>
            <person name="Taylor J.M."/>
            <person name="Park R.F."/>
            <person name="Dodds P.N."/>
            <person name="Hirsch C.D."/>
            <person name="Kianian S.F."/>
            <person name="Figueroa M."/>
        </authorList>
    </citation>
    <scope>NUCLEOTIDE SEQUENCE [LARGE SCALE GENOMIC DNA]</scope>
    <source>
        <strain evidence="1">12NC29</strain>
    </source>
</reference>
<comment type="caution">
    <text evidence="1">The sequence shown here is derived from an EMBL/GenBank/DDBJ whole genome shotgun (WGS) entry which is preliminary data.</text>
</comment>
<proteinExistence type="predicted"/>
<name>A0A2N5W7Y1_9BASI</name>
<accession>A0A2N5W7Y1</accession>
<dbReference type="Proteomes" id="UP000235388">
    <property type="component" value="Unassembled WGS sequence"/>
</dbReference>